<dbReference type="InterPro" id="IPR022488">
    <property type="entry name" value="PPK2-related"/>
</dbReference>
<sequence>MYLPSSIKLQADPVQLEQLDLNSSVVDNKKHYLSRLNKLQKQLLNIQQAFYHQDERAIIVLEGQDASGKGGLIRRLTEKLDPRGYRVYPISAPNKEEQSRHYLYRFQKHLPPAGKMAIFDRSYYGRVLVERVEGFANTTEWQRAYQEINEFERMLVDDRVKIIKLYLHTSPEEQLKRFVERLNNPLKRWKLTEEDIRNREKWPFYIEAANEMFKYTSTEAAPWHAIAAEHKWFARLSGLEVIAKGLSNNLDTTPPPIDPAIVKLATDKLRI</sequence>
<dbReference type="RefSeq" id="WP_189771730.1">
    <property type="nucleotide sequence ID" value="NZ_BNCK01000006.1"/>
</dbReference>
<feature type="domain" description="Polyphosphate kinase-2-related" evidence="4">
    <location>
        <begin position="28"/>
        <end position="245"/>
    </location>
</feature>
<evidence type="ECO:0000256" key="3">
    <source>
        <dbReference type="ARBA" id="ARBA00022777"/>
    </source>
</evidence>
<dbReference type="Pfam" id="PF03976">
    <property type="entry name" value="PPK2"/>
    <property type="match status" value="1"/>
</dbReference>
<evidence type="ECO:0000259" key="4">
    <source>
        <dbReference type="Pfam" id="PF03976"/>
    </source>
</evidence>
<dbReference type="Gene3D" id="3.40.50.300">
    <property type="entry name" value="P-loop containing nucleotide triphosphate hydrolases"/>
    <property type="match status" value="1"/>
</dbReference>
<keyword evidence="3" id="KW-0418">Kinase</keyword>
<keyword evidence="2" id="KW-0808">Transferase</keyword>
<dbReference type="SUPFAM" id="SSF52540">
    <property type="entry name" value="P-loop containing nucleoside triphosphate hydrolases"/>
    <property type="match status" value="1"/>
</dbReference>
<comment type="caution">
    <text evidence="5">The sequence shown here is derived from an EMBL/GenBank/DDBJ whole genome shotgun (WGS) entry which is preliminary data.</text>
</comment>
<dbReference type="PIRSF" id="PIRSF028756">
    <property type="entry name" value="PPK2_prd"/>
    <property type="match status" value="1"/>
</dbReference>
<evidence type="ECO:0000313" key="6">
    <source>
        <dbReference type="Proteomes" id="UP000623842"/>
    </source>
</evidence>
<dbReference type="InterPro" id="IPR027417">
    <property type="entry name" value="P-loop_NTPase"/>
</dbReference>
<organism evidence="5 6">
    <name type="scientific">Thalassotalea marina</name>
    <dbReference type="NCBI Taxonomy" id="1673741"/>
    <lineage>
        <taxon>Bacteria</taxon>
        <taxon>Pseudomonadati</taxon>
        <taxon>Pseudomonadota</taxon>
        <taxon>Gammaproteobacteria</taxon>
        <taxon>Alteromonadales</taxon>
        <taxon>Colwelliaceae</taxon>
        <taxon>Thalassotalea</taxon>
    </lineage>
</organism>
<dbReference type="GO" id="GO:0008976">
    <property type="term" value="F:polyphosphate kinase activity"/>
    <property type="evidence" value="ECO:0007669"/>
    <property type="project" value="InterPro"/>
</dbReference>
<dbReference type="Proteomes" id="UP000623842">
    <property type="component" value="Unassembled WGS sequence"/>
</dbReference>
<dbReference type="EMBL" id="BNCK01000006">
    <property type="protein sequence ID" value="GHF97894.1"/>
    <property type="molecule type" value="Genomic_DNA"/>
</dbReference>
<keyword evidence="6" id="KW-1185">Reference proteome</keyword>
<reference evidence="5" key="2">
    <citation type="submission" date="2020-09" db="EMBL/GenBank/DDBJ databases">
        <authorList>
            <person name="Sun Q."/>
            <person name="Kim S."/>
        </authorList>
    </citation>
    <scope>NUCLEOTIDE SEQUENCE</scope>
    <source>
        <strain evidence="5">KCTC 42731</strain>
    </source>
</reference>
<dbReference type="PANTHER" id="PTHR34383:SF3">
    <property type="entry name" value="POLYPHOSPHATE:AMP PHOSPHOTRANSFERASE"/>
    <property type="match status" value="1"/>
</dbReference>
<reference evidence="5" key="1">
    <citation type="journal article" date="2014" name="Int. J. Syst. Evol. Microbiol.">
        <title>Complete genome sequence of Corynebacterium casei LMG S-19264T (=DSM 44701T), isolated from a smear-ripened cheese.</title>
        <authorList>
            <consortium name="US DOE Joint Genome Institute (JGI-PGF)"/>
            <person name="Walter F."/>
            <person name="Albersmeier A."/>
            <person name="Kalinowski J."/>
            <person name="Ruckert C."/>
        </authorList>
    </citation>
    <scope>NUCLEOTIDE SEQUENCE</scope>
    <source>
        <strain evidence="5">KCTC 42731</strain>
    </source>
</reference>
<evidence type="ECO:0000256" key="2">
    <source>
        <dbReference type="ARBA" id="ARBA00022679"/>
    </source>
</evidence>
<accession>A0A919EM52</accession>
<dbReference type="InterPro" id="IPR016898">
    <property type="entry name" value="Polyphosphate_phosphotransfera"/>
</dbReference>
<dbReference type="PANTHER" id="PTHR34383">
    <property type="entry name" value="POLYPHOSPHATE:AMP PHOSPHOTRANSFERASE-RELATED"/>
    <property type="match status" value="1"/>
</dbReference>
<proteinExistence type="inferred from homology"/>
<dbReference type="AlphaFoldDB" id="A0A919EM52"/>
<evidence type="ECO:0000256" key="1">
    <source>
        <dbReference type="ARBA" id="ARBA00009924"/>
    </source>
</evidence>
<protein>
    <recommendedName>
        <fullName evidence="4">Polyphosphate kinase-2-related domain-containing protein</fullName>
    </recommendedName>
</protein>
<evidence type="ECO:0000313" key="5">
    <source>
        <dbReference type="EMBL" id="GHF97894.1"/>
    </source>
</evidence>
<name>A0A919EM52_9GAMM</name>
<comment type="similarity">
    <text evidence="1">Belongs to the polyphosphate kinase 2 (PPK2) family. Class I subfamily.</text>
</comment>
<gene>
    <name evidence="5" type="ORF">GCM10017161_27760</name>
</gene>